<feature type="compositionally biased region" description="Basic residues" evidence="1">
    <location>
        <begin position="174"/>
        <end position="194"/>
    </location>
</feature>
<evidence type="ECO:0000256" key="1">
    <source>
        <dbReference type="SAM" id="MobiDB-lite"/>
    </source>
</evidence>
<dbReference type="AlphaFoldDB" id="C4JDS9"/>
<evidence type="ECO:0000259" key="2">
    <source>
        <dbReference type="Pfam" id="PF20253"/>
    </source>
</evidence>
<dbReference type="GeneID" id="8439476"/>
<organism evidence="3 4">
    <name type="scientific">Uncinocarpus reesii (strain UAMH 1704)</name>
    <dbReference type="NCBI Taxonomy" id="336963"/>
    <lineage>
        <taxon>Eukaryota</taxon>
        <taxon>Fungi</taxon>
        <taxon>Dikarya</taxon>
        <taxon>Ascomycota</taxon>
        <taxon>Pezizomycotina</taxon>
        <taxon>Eurotiomycetes</taxon>
        <taxon>Eurotiomycetidae</taxon>
        <taxon>Onygenales</taxon>
        <taxon>Onygenaceae</taxon>
        <taxon>Uncinocarpus</taxon>
    </lineage>
</organism>
<dbReference type="STRING" id="336963.C4JDS9"/>
<gene>
    <name evidence="3" type="ORF">UREG_00556</name>
</gene>
<dbReference type="OrthoDB" id="4205734at2759"/>
<dbReference type="EMBL" id="CH476615">
    <property type="protein sequence ID" value="EEP75709.1"/>
    <property type="molecule type" value="Genomic_DNA"/>
</dbReference>
<proteinExistence type="predicted"/>
<dbReference type="OMA" id="CIVDAFT"/>
<dbReference type="eggNOG" id="ENOG502RPRE">
    <property type="taxonomic scope" value="Eukaryota"/>
</dbReference>
<dbReference type="Proteomes" id="UP000002058">
    <property type="component" value="Unassembled WGS sequence"/>
</dbReference>
<feature type="region of interest" description="Disordered" evidence="1">
    <location>
        <begin position="156"/>
        <end position="203"/>
    </location>
</feature>
<keyword evidence="4" id="KW-1185">Reference proteome</keyword>
<dbReference type="KEGG" id="ure:UREG_00556"/>
<dbReference type="InParanoid" id="C4JDS9"/>
<evidence type="ECO:0000313" key="3">
    <source>
        <dbReference type="EMBL" id="EEP75709.1"/>
    </source>
</evidence>
<evidence type="ECO:0000313" key="4">
    <source>
        <dbReference type="Proteomes" id="UP000002058"/>
    </source>
</evidence>
<name>C4JDS9_UNCRE</name>
<dbReference type="PANTHER" id="PTHR38795">
    <property type="entry name" value="DUF6604 DOMAIN-CONTAINING PROTEIN"/>
    <property type="match status" value="1"/>
</dbReference>
<dbReference type="PIRSF" id="PIRSF028035">
    <property type="entry name" value="UCP028035"/>
    <property type="match status" value="1"/>
</dbReference>
<dbReference type="RefSeq" id="XP_002541042.1">
    <property type="nucleotide sequence ID" value="XM_002540996.1"/>
</dbReference>
<protein>
    <recommendedName>
        <fullName evidence="2">DUF6604 domain-containing protein</fullName>
    </recommendedName>
</protein>
<feature type="domain" description="DUF6604" evidence="2">
    <location>
        <begin position="54"/>
        <end position="277"/>
    </location>
</feature>
<sequence length="947" mass="107778">MWCVPALAHRLSAVERRAVSGCCCDGYSQHLPQEHLWQGQLADPVVPVGAHREAHKPIPATIYKLFQSIIDARTETHSLFRRVVANNPDPDIERSNATNKHWIDGLTKAFKTLGGDSWIAETRNEKKAVDDDEDEEEVIFSNKFSALNLDGEVIEDNEEEDETRDAPVQPKPKPANRKKKGGKKGKKSKGKGKKPSAAQPDQEDLPLEAYRIIEDESGIITDYLMAVYSLASQWVELRHYIQDLWHEVAYEGLNSAVAGAVSNIAVAMIRRTETKIFIDFPGHDSFDTVMNTIVRGKPDKAQGMFHMSQHCWDNNGRGGQVVQEVDVDVKEQFLIHTYRALLDFVTDYQIARDGKPSKSMLAEIQNWSPDFNLARATKEQRIQWRRIYTINWLYDLVNLCSGVVVQRRNLKGQRIVLETVDWSVNGPWSQHRTLFGLNEFAGVITSLAMQKPGTDVRPRILPHHVFQLQCIVDSLCVSRGWLVSSLRGHVLTEPARDFRARRDVDLFMDRESKKFLKGFCTSVTVFVQLAERDAMLHGDPNRHADSKILLENLLEDFVDWLGESKYMHGLTGIPPSRFSNTNSNGLWEYSPFLCGVGLVEALDLACTTAFLVWDNIPEPLCLVHLHNLLVQEGYLKEPVEMLDILTGLFPDSFFPNGKAPSSNYIEAFLEMIGKTGTRHAFHQRRAIRQAAAGTHGLLNPAGNRFFTARSWLRRYRDADWDLDRIPDEDVNIPSTLAMLRIHQAKRTTDPVTGQKVLEDTDIVKRYRARGMDDATMIESTSMLSELTKEEEIPESILATIPDPSRYTIRQPKKGMLKDAQLLDLSKFDIATDISSQLRPISGINYVSVVSLMMSLFMMAEDKLKERRNPLWVEVYEHTNPAISGQKRASLVTLMLRDRDEECMRVFAEVFQNTKPIMIHHLYWNKVEPDFGIRMKQSRDEPPDCTVM</sequence>
<dbReference type="InterPro" id="IPR016864">
    <property type="entry name" value="UCP028035"/>
</dbReference>
<accession>C4JDS9</accession>
<dbReference type="InterPro" id="IPR046539">
    <property type="entry name" value="DUF6604"/>
</dbReference>
<dbReference type="HOGENOM" id="CLU_013511_0_0_1"/>
<reference evidence="4" key="1">
    <citation type="journal article" date="2009" name="Genome Res.">
        <title>Comparative genomic analyses of the human fungal pathogens Coccidioides and their relatives.</title>
        <authorList>
            <person name="Sharpton T.J."/>
            <person name="Stajich J.E."/>
            <person name="Rounsley S.D."/>
            <person name="Gardner M.J."/>
            <person name="Wortman J.R."/>
            <person name="Jordar V.S."/>
            <person name="Maiti R."/>
            <person name="Kodira C.D."/>
            <person name="Neafsey D.E."/>
            <person name="Zeng Q."/>
            <person name="Hung C.-Y."/>
            <person name="McMahan C."/>
            <person name="Muszewska A."/>
            <person name="Grynberg M."/>
            <person name="Mandel M.A."/>
            <person name="Kellner E.M."/>
            <person name="Barker B.M."/>
            <person name="Galgiani J.N."/>
            <person name="Orbach M.J."/>
            <person name="Kirkland T.N."/>
            <person name="Cole G.T."/>
            <person name="Henn M.R."/>
            <person name="Birren B.W."/>
            <person name="Taylor J.W."/>
        </authorList>
    </citation>
    <scope>NUCLEOTIDE SEQUENCE [LARGE SCALE GENOMIC DNA]</scope>
    <source>
        <strain evidence="4">UAMH 1704</strain>
    </source>
</reference>
<dbReference type="VEuPathDB" id="FungiDB:UREG_00556"/>
<dbReference type="PANTHER" id="PTHR38795:SF1">
    <property type="entry name" value="DUF6604 DOMAIN-CONTAINING PROTEIN"/>
    <property type="match status" value="1"/>
</dbReference>
<dbReference type="Pfam" id="PF20253">
    <property type="entry name" value="DUF6604"/>
    <property type="match status" value="1"/>
</dbReference>